<dbReference type="Proteomes" id="UP000613075">
    <property type="component" value="Unassembled WGS sequence"/>
</dbReference>
<keyword evidence="3" id="KW-1185">Reference proteome</keyword>
<evidence type="ECO:0000256" key="1">
    <source>
        <dbReference type="SAM" id="Phobius"/>
    </source>
</evidence>
<proteinExistence type="predicted"/>
<keyword evidence="1" id="KW-0812">Transmembrane</keyword>
<evidence type="ECO:0000313" key="3">
    <source>
        <dbReference type="Proteomes" id="UP000613075"/>
    </source>
</evidence>
<accession>A0ABR9SS60</accession>
<gene>
    <name evidence="2" type="ORF">IQK56_12715</name>
</gene>
<comment type="caution">
    <text evidence="2">The sequence shown here is derived from an EMBL/GenBank/DDBJ whole genome shotgun (WGS) entry which is preliminary data.</text>
</comment>
<feature type="transmembrane region" description="Helical" evidence="1">
    <location>
        <begin position="6"/>
        <end position="29"/>
    </location>
</feature>
<dbReference type="RefSeq" id="WP_193864083.1">
    <property type="nucleotide sequence ID" value="NZ_JADDUM010000090.1"/>
</dbReference>
<name>A0ABR9SS60_9PSED</name>
<keyword evidence="1" id="KW-0472">Membrane</keyword>
<sequence length="283" mass="31933">MDNLTGFALSVLSSAGVTTALLVALGWLLRNWIGERLKAGIRFEYADRLEKLKAVLKDQGDAQLATLRSEQDRQAEKLRIASASFSEVQKATIARKIDAVDSLWATVVASKKAMPTVFHLLDQFNFSELKGDGVTYLHKLADELDHDAVLALVTALYGDVQILRPHLGEYVWTLFSSFQSILSRIIYLLALSQDDPNRFSWHLDDEARRLISLTFGKELLHEFDSLDRFRIEWLRHRFERNLLAATEKLLTGQAFSQAALDQAQLLDAELFKASALMAQNRAL</sequence>
<reference evidence="2 3" key="1">
    <citation type="submission" date="2020-10" db="EMBL/GenBank/DDBJ databases">
        <title>The draft genomes of Cyclamen pathogen Pseudomonas sp.</title>
        <authorList>
            <person name="Fujikawa T."/>
            <person name="Sawada H."/>
        </authorList>
    </citation>
    <scope>NUCLEOTIDE SEQUENCE [LARGE SCALE GENOMIC DNA]</scope>
    <source>
        <strain evidence="2 3">MAFF 301449</strain>
    </source>
</reference>
<dbReference type="EMBL" id="JADDUM010000090">
    <property type="protein sequence ID" value="MBE8591728.1"/>
    <property type="molecule type" value="Genomic_DNA"/>
</dbReference>
<evidence type="ECO:0000313" key="2">
    <source>
        <dbReference type="EMBL" id="MBE8591728.1"/>
    </source>
</evidence>
<organism evidence="2 3">
    <name type="scientific">Pseudomonas cyclaminis</name>
    <dbReference type="NCBI Taxonomy" id="2781239"/>
    <lineage>
        <taxon>Bacteria</taxon>
        <taxon>Pseudomonadati</taxon>
        <taxon>Pseudomonadota</taxon>
        <taxon>Gammaproteobacteria</taxon>
        <taxon>Pseudomonadales</taxon>
        <taxon>Pseudomonadaceae</taxon>
        <taxon>Pseudomonas</taxon>
    </lineage>
</organism>
<protein>
    <submittedName>
        <fullName evidence="2">Uncharacterized protein</fullName>
    </submittedName>
</protein>
<keyword evidence="1" id="KW-1133">Transmembrane helix</keyword>